<evidence type="ECO:0000313" key="3">
    <source>
        <dbReference type="Proteomes" id="UP001176021"/>
    </source>
</evidence>
<feature type="transmembrane region" description="Helical" evidence="1">
    <location>
        <begin position="60"/>
        <end position="80"/>
    </location>
</feature>
<feature type="transmembrane region" description="Helical" evidence="1">
    <location>
        <begin position="121"/>
        <end position="142"/>
    </location>
</feature>
<keyword evidence="3" id="KW-1185">Reference proteome</keyword>
<accession>A0ABT8QSP2</accession>
<feature type="transmembrane region" description="Helical" evidence="1">
    <location>
        <begin position="7"/>
        <end position="25"/>
    </location>
</feature>
<reference evidence="2" key="1">
    <citation type="submission" date="2022-05" db="EMBL/GenBank/DDBJ databases">
        <title>Expanded diversity of anoxic marine methylotrophy in a Black Sea sulfate reducing microorganism.</title>
        <authorList>
            <person name="Fischer P.Q."/>
            <person name="Stams A.J.M."/>
            <person name="Villanueva L."/>
            <person name="Sousa D.Z."/>
        </authorList>
    </citation>
    <scope>NUCLEOTIDE SEQUENCE</scope>
    <source>
        <strain evidence="2">P130</strain>
    </source>
</reference>
<organism evidence="2 3">
    <name type="scientific">Desulfosporosinus nitroreducens</name>
    <dbReference type="NCBI Taxonomy" id="2018668"/>
    <lineage>
        <taxon>Bacteria</taxon>
        <taxon>Bacillati</taxon>
        <taxon>Bacillota</taxon>
        <taxon>Clostridia</taxon>
        <taxon>Eubacteriales</taxon>
        <taxon>Desulfitobacteriaceae</taxon>
        <taxon>Desulfosporosinus</taxon>
    </lineage>
</organism>
<name>A0ABT8QSP2_9FIRM</name>
<keyword evidence="1" id="KW-0472">Membrane</keyword>
<evidence type="ECO:0000313" key="2">
    <source>
        <dbReference type="EMBL" id="MDO0824378.1"/>
    </source>
</evidence>
<comment type="caution">
    <text evidence="2">The sequence shown here is derived from an EMBL/GenBank/DDBJ whole genome shotgun (WGS) entry which is preliminary data.</text>
</comment>
<evidence type="ECO:0000256" key="1">
    <source>
        <dbReference type="SAM" id="Phobius"/>
    </source>
</evidence>
<gene>
    <name evidence="2" type="ORF">M8H41_16165</name>
</gene>
<proteinExistence type="predicted"/>
<dbReference type="EMBL" id="JAMJEV010000013">
    <property type="protein sequence ID" value="MDO0824378.1"/>
    <property type="molecule type" value="Genomic_DNA"/>
</dbReference>
<keyword evidence="1" id="KW-1133">Transmembrane helix</keyword>
<protein>
    <submittedName>
        <fullName evidence="2">Uncharacterized protein</fullName>
    </submittedName>
</protein>
<dbReference type="RefSeq" id="WP_252471435.1">
    <property type="nucleotide sequence ID" value="NZ_JAMHFY010000021.1"/>
</dbReference>
<sequence>MIRELRNLLTSSCAIIVILVTFLMINRYDFVHTFANAIYKVPEVFGLVQTDPIKGPHLPILSTNVLLFILLNIIFGYLAYTLINKWGTIFHGIFNGIIMVAVFFIITYASSVNRVDNTSELFAFIGTFLVAFIQLPLSQIMIKRSVFKKE</sequence>
<feature type="transmembrane region" description="Helical" evidence="1">
    <location>
        <begin position="92"/>
        <end position="109"/>
    </location>
</feature>
<keyword evidence="1" id="KW-0812">Transmembrane</keyword>
<dbReference type="Proteomes" id="UP001176021">
    <property type="component" value="Unassembled WGS sequence"/>
</dbReference>